<dbReference type="InterPro" id="IPR010623">
    <property type="entry name" value="IcmF_C"/>
</dbReference>
<dbReference type="AlphaFoldDB" id="A0A1V3KY52"/>
<accession>A0A1V3KY52</accession>
<dbReference type="InterPro" id="IPR025743">
    <property type="entry name" value="TssM1_N"/>
</dbReference>
<feature type="transmembrane region" description="Helical" evidence="2">
    <location>
        <begin position="26"/>
        <end position="45"/>
    </location>
</feature>
<dbReference type="Proteomes" id="UP000189549">
    <property type="component" value="Unassembled WGS sequence"/>
</dbReference>
<keyword evidence="2" id="KW-0472">Membrane</keyword>
<dbReference type="SUPFAM" id="SSF52540">
    <property type="entry name" value="P-loop containing nucleoside triphosphate hydrolases"/>
    <property type="match status" value="1"/>
</dbReference>
<dbReference type="Gene3D" id="3.40.50.300">
    <property type="entry name" value="P-loop containing nucleotide triphosphate hydrolases"/>
    <property type="match status" value="1"/>
</dbReference>
<evidence type="ECO:0000256" key="1">
    <source>
        <dbReference type="SAM" id="Coils"/>
    </source>
</evidence>
<dbReference type="InterPro" id="IPR017731">
    <property type="entry name" value="TssM1-like"/>
</dbReference>
<dbReference type="EMBL" id="MLAH01000093">
    <property type="protein sequence ID" value="OOF82248.1"/>
    <property type="molecule type" value="Genomic_DNA"/>
</dbReference>
<keyword evidence="2" id="KW-0812">Transmembrane</keyword>
<keyword evidence="2" id="KW-1133">Transmembrane helix</keyword>
<dbReference type="InterPro" id="IPR053156">
    <property type="entry name" value="T6SS_TssM-like"/>
</dbReference>
<feature type="transmembrane region" description="Helical" evidence="2">
    <location>
        <begin position="73"/>
        <end position="93"/>
    </location>
</feature>
<feature type="domain" description="Type VI secretion system component TssM1 N-terminal" evidence="5">
    <location>
        <begin position="224"/>
        <end position="474"/>
    </location>
</feature>
<evidence type="ECO:0000259" key="6">
    <source>
        <dbReference type="Pfam" id="PF21070"/>
    </source>
</evidence>
<dbReference type="Pfam" id="PF21070">
    <property type="entry name" value="IcmF_helical"/>
    <property type="match status" value="1"/>
</dbReference>
<dbReference type="RefSeq" id="WP_077477156.1">
    <property type="nucleotide sequence ID" value="NZ_MLAH01000093.1"/>
</dbReference>
<protein>
    <submittedName>
        <fullName evidence="7">Type VI secretion protein</fullName>
    </submittedName>
</protein>
<comment type="caution">
    <text evidence="7">The sequence shown here is derived from an EMBL/GenBank/DDBJ whole genome shotgun (WGS) entry which is preliminary data.</text>
</comment>
<dbReference type="InterPro" id="IPR027417">
    <property type="entry name" value="P-loop_NTPase"/>
</dbReference>
<evidence type="ECO:0000313" key="8">
    <source>
        <dbReference type="Proteomes" id="UP000189549"/>
    </source>
</evidence>
<name>A0A1V3KY52_9PAST</name>
<sequence length="1227" mass="140985">MNYLNQIFSLFRQFIRPIFSHLRNSFPVLFVLGLIILFVGIWTYGTSWNFSGISNENGWDYELAKQVGLGSRIIATVIVLLTLAIVAILRLQLKNVRLRKEKNELEKEQEEKDAILPYIKDQDDSLELMAESLKEHLSNKDYIYQLPWYVVIGSNESGKTSFINRSNQKFTLTAVERTSKRYMREHSMYQIDWWVSDDAILLDPEGGMIQQLGSEKDPNGNIAKGLWEHLLGWISDVRPQRPVNGIILVVDLPKLIASNHSDRQALAVILRNRIREVTEQFGARVPVYVILNKSDLIEGFEAFYGDLKQAERHQNLGFSFTLNTDEQIDNWTKELANSYSAFVKETEEIIFDRLAGTISQEDRESLYMYARQLGGMQNILLQFISDVLESDRFTTTPYVRGVYFSSIFQEGIPMDFYQAAISKQFDLPHVVPSYLPERSQRTYFTHNFFQNIIYPEAGLVSDNRKEIRRNKRKFILGVASIVICGICILATWQNYFYQNKVTSAKLLKLTDEFRQMNVSQSMDPTGRNLLKPLNMLRQATYAYGDYEKALPVIEDFGLYQGKKVGAKVSEAYKRFLGERFLPEIAMGLIEQMDALPEDSNEGLELLRVYRMIDDMANRKVKIPEQWMTKYLQKNYPKNPDIQRQLMAHFSYAMKYVDPDLSMFDKKIAEKQQEYSKLPLADRVYQNFKILANTELQPATDLKAEIGSTFSTIFKTDLTTEDPKSFFNDKNISWSGTLISPLFTDWAYKDFYDPKAQDLLQLAAIDAWVLGKQQTTNYSKEDLANLFDEIRRRYITDYIETWQEALNNLEIIHFVDLRHAVDVLEALTGNEKPLQKMVNLVDKNSDIYPSLSEVSAEKVNENSNIATTNQMAALQITQHFSPLTNELKASADSQPHFDDVMKKLSELKFYMKAIQKSPEPSQTALKAIMSELNLERTNPTVDLKRLANEMAEPLSIQLNKIADEAWSLELRTALSEINTLWNRNVYSFYQNRIANRYPLNRKAAQNISLDDFREFFGPNGRIQRFYNDYLKFFLEDNAELSVVNGESVISSEFLATFQDLQDIQRNYFDSSGNVSISFSLKPLGLSGKFIASTFNIDGQLLKYSHEAPSASRLIWPNTTRQDVETSLTLISSMGDSSTLRRTGDWSLFRVLDMASKKVNGQSVDLSFKLNGGAINYRLTVENGTNPFFGNILSGFRLPSKLLDTEIETKGLLKPIEPIDIYEEDVGTL</sequence>
<evidence type="ECO:0000259" key="4">
    <source>
        <dbReference type="Pfam" id="PF06761"/>
    </source>
</evidence>
<feature type="domain" description="Type VI secretion system IcmF C-terminal" evidence="3">
    <location>
        <begin position="1077"/>
        <end position="1180"/>
    </location>
</feature>
<gene>
    <name evidence="7" type="ORF">BKG93_11430</name>
</gene>
<dbReference type="NCBIfam" id="TIGR03348">
    <property type="entry name" value="VI_IcmF"/>
    <property type="match status" value="1"/>
</dbReference>
<evidence type="ECO:0000259" key="5">
    <source>
        <dbReference type="Pfam" id="PF14331"/>
    </source>
</evidence>
<dbReference type="Pfam" id="PF06744">
    <property type="entry name" value="IcmF_C"/>
    <property type="match status" value="1"/>
</dbReference>
<dbReference type="InterPro" id="IPR009612">
    <property type="entry name" value="IcmF-rel"/>
</dbReference>
<dbReference type="Pfam" id="PF14331">
    <property type="entry name" value="IcmF-related_N"/>
    <property type="match status" value="1"/>
</dbReference>
<keyword evidence="1" id="KW-0175">Coiled coil</keyword>
<evidence type="ECO:0000313" key="7">
    <source>
        <dbReference type="EMBL" id="OOF82248.1"/>
    </source>
</evidence>
<feature type="domain" description="IcmF-related" evidence="4">
    <location>
        <begin position="530"/>
        <end position="844"/>
    </location>
</feature>
<evidence type="ECO:0000256" key="2">
    <source>
        <dbReference type="SAM" id="Phobius"/>
    </source>
</evidence>
<feature type="domain" description="Type VI secretion system component TssM1 helical" evidence="6">
    <location>
        <begin position="974"/>
        <end position="1067"/>
    </location>
</feature>
<organism evidence="7 8">
    <name type="scientific">Rodentibacter ratti</name>
    <dbReference type="NCBI Taxonomy" id="1906745"/>
    <lineage>
        <taxon>Bacteria</taxon>
        <taxon>Pseudomonadati</taxon>
        <taxon>Pseudomonadota</taxon>
        <taxon>Gammaproteobacteria</taxon>
        <taxon>Pasteurellales</taxon>
        <taxon>Pasteurellaceae</taxon>
        <taxon>Rodentibacter</taxon>
    </lineage>
</organism>
<feature type="transmembrane region" description="Helical" evidence="2">
    <location>
        <begin position="474"/>
        <end position="492"/>
    </location>
</feature>
<proteinExistence type="predicted"/>
<dbReference type="PANTHER" id="PTHR36153:SF5">
    <property type="entry name" value="EXPORTED PROTEIN"/>
    <property type="match status" value="1"/>
</dbReference>
<evidence type="ECO:0000259" key="3">
    <source>
        <dbReference type="Pfam" id="PF06744"/>
    </source>
</evidence>
<reference evidence="7 8" key="1">
    <citation type="submission" date="2016-10" db="EMBL/GenBank/DDBJ databases">
        <title>Rodentibacter gen. nov. and new species.</title>
        <authorList>
            <person name="Christensen H."/>
        </authorList>
    </citation>
    <scope>NUCLEOTIDE SEQUENCE [LARGE SCALE GENOMIC DNA]</scope>
    <source>
        <strain evidence="7 8">Ppn157</strain>
    </source>
</reference>
<dbReference type="Pfam" id="PF06761">
    <property type="entry name" value="IcmF-related"/>
    <property type="match status" value="1"/>
</dbReference>
<dbReference type="PANTHER" id="PTHR36153">
    <property type="entry name" value="INNER MEMBRANE PROTEIN-RELATED"/>
    <property type="match status" value="1"/>
</dbReference>
<dbReference type="InterPro" id="IPR048677">
    <property type="entry name" value="TssM1_hel"/>
</dbReference>
<feature type="coiled-coil region" evidence="1">
    <location>
        <begin position="88"/>
        <end position="115"/>
    </location>
</feature>